<dbReference type="OrthoDB" id="6159439at2759"/>
<evidence type="ECO:0000256" key="6">
    <source>
        <dbReference type="ARBA" id="ARBA00023242"/>
    </source>
</evidence>
<feature type="chain" id="PRO_5032895450" description="Homeobox-leucine zipper protein" evidence="12">
    <location>
        <begin position="28"/>
        <end position="460"/>
    </location>
</feature>
<evidence type="ECO:0000256" key="4">
    <source>
        <dbReference type="ARBA" id="ARBA00023155"/>
    </source>
</evidence>
<evidence type="ECO:0000256" key="1">
    <source>
        <dbReference type="ARBA" id="ARBA00004123"/>
    </source>
</evidence>
<keyword evidence="6 8" id="KW-0539">Nucleus</keyword>
<evidence type="ECO:0000313" key="14">
    <source>
        <dbReference type="EMBL" id="KAF8408045.1"/>
    </source>
</evidence>
<keyword evidence="15" id="KW-1185">Reference proteome</keyword>
<keyword evidence="12" id="KW-0732">Signal</keyword>
<dbReference type="Gene3D" id="1.10.10.60">
    <property type="entry name" value="Homeodomain-like"/>
    <property type="match status" value="1"/>
</dbReference>
<feature type="compositionally biased region" description="Basic and acidic residues" evidence="11">
    <location>
        <begin position="324"/>
        <end position="339"/>
    </location>
</feature>
<dbReference type="InterPro" id="IPR045224">
    <property type="entry name" value="HDZip_class_I_plant"/>
</dbReference>
<reference evidence="14 15" key="1">
    <citation type="submission" date="2020-04" db="EMBL/GenBank/DDBJ databases">
        <title>Plant Genome Project.</title>
        <authorList>
            <person name="Zhang R.-G."/>
        </authorList>
    </citation>
    <scope>NUCLEOTIDE SEQUENCE [LARGE SCALE GENOMIC DNA]</scope>
    <source>
        <strain evidence="14">YNK0</strain>
        <tissue evidence="14">Leaf</tissue>
    </source>
</reference>
<dbReference type="EMBL" id="JABCRI010000004">
    <property type="protein sequence ID" value="KAF8408045.1"/>
    <property type="molecule type" value="Genomic_DNA"/>
</dbReference>
<protein>
    <recommendedName>
        <fullName evidence="10">Homeobox-leucine zipper protein</fullName>
    </recommendedName>
    <alternativeName>
        <fullName evidence="10">HD-ZIP protein</fullName>
    </alternativeName>
    <alternativeName>
        <fullName evidence="10">Homeodomain transcription factor</fullName>
    </alternativeName>
</protein>
<dbReference type="FunFam" id="1.10.10.60:FF:000159">
    <property type="entry name" value="Homeobox-leucine zipper protein HAT5"/>
    <property type="match status" value="1"/>
</dbReference>
<dbReference type="SMART" id="SM00389">
    <property type="entry name" value="HOX"/>
    <property type="match status" value="1"/>
</dbReference>
<comment type="subcellular location">
    <subcellularLocation>
        <location evidence="1 8 9">Nucleus</location>
    </subcellularLocation>
</comment>
<evidence type="ECO:0000259" key="13">
    <source>
        <dbReference type="PROSITE" id="PS50071"/>
    </source>
</evidence>
<name>A0A834ZM21_TETSI</name>
<dbReference type="GO" id="GO:0045893">
    <property type="term" value="P:positive regulation of DNA-templated transcription"/>
    <property type="evidence" value="ECO:0007669"/>
    <property type="project" value="TreeGrafter"/>
</dbReference>
<evidence type="ECO:0000256" key="12">
    <source>
        <dbReference type="SAM" id="SignalP"/>
    </source>
</evidence>
<dbReference type="SUPFAM" id="SSF46689">
    <property type="entry name" value="Homeodomain-like"/>
    <property type="match status" value="1"/>
</dbReference>
<dbReference type="GO" id="GO:0043565">
    <property type="term" value="F:sequence-specific DNA binding"/>
    <property type="evidence" value="ECO:0007669"/>
    <property type="project" value="InterPro"/>
</dbReference>
<dbReference type="InterPro" id="IPR001356">
    <property type="entry name" value="HD"/>
</dbReference>
<evidence type="ECO:0000256" key="3">
    <source>
        <dbReference type="ARBA" id="ARBA00023125"/>
    </source>
</evidence>
<dbReference type="PANTHER" id="PTHR24326:SF606">
    <property type="entry name" value="HOMEOBOX-LEUCINE ZIPPER PROTEIN ATHB-54"/>
    <property type="match status" value="1"/>
</dbReference>
<gene>
    <name evidence="14" type="ORF">HHK36_007185</name>
</gene>
<feature type="region of interest" description="Disordered" evidence="11">
    <location>
        <begin position="324"/>
        <end position="352"/>
    </location>
</feature>
<feature type="compositionally biased region" description="Polar residues" evidence="11">
    <location>
        <begin position="388"/>
        <end position="400"/>
    </location>
</feature>
<dbReference type="Pfam" id="PF00046">
    <property type="entry name" value="Homeodomain"/>
    <property type="match status" value="1"/>
</dbReference>
<proteinExistence type="inferred from homology"/>
<evidence type="ECO:0000256" key="9">
    <source>
        <dbReference type="RuleBase" id="RU000682"/>
    </source>
</evidence>
<dbReference type="InterPro" id="IPR003106">
    <property type="entry name" value="Leu_zip_homeo"/>
</dbReference>
<comment type="caution">
    <text evidence="14">The sequence shown here is derived from an EMBL/GenBank/DDBJ whole genome shotgun (WGS) entry which is preliminary data.</text>
</comment>
<evidence type="ECO:0000256" key="10">
    <source>
        <dbReference type="RuleBase" id="RU369038"/>
    </source>
</evidence>
<feature type="compositionally biased region" description="Basic and acidic residues" evidence="11">
    <location>
        <begin position="83"/>
        <end position="104"/>
    </location>
</feature>
<dbReference type="PROSITE" id="PS50071">
    <property type="entry name" value="HOMEOBOX_2"/>
    <property type="match status" value="1"/>
</dbReference>
<dbReference type="InterPro" id="IPR009057">
    <property type="entry name" value="Homeodomain-like_sf"/>
</dbReference>
<dbReference type="PRINTS" id="PR00031">
    <property type="entry name" value="HTHREPRESSR"/>
</dbReference>
<dbReference type="OMA" id="AFWSWSY"/>
<dbReference type="PROSITE" id="PS00027">
    <property type="entry name" value="HOMEOBOX_1"/>
    <property type="match status" value="1"/>
</dbReference>
<keyword evidence="2 10" id="KW-0805">Transcription regulation</keyword>
<dbReference type="AlphaFoldDB" id="A0A834ZM21"/>
<feature type="region of interest" description="Disordered" evidence="11">
    <location>
        <begin position="374"/>
        <end position="434"/>
    </location>
</feature>
<feature type="compositionally biased region" description="Basic and acidic residues" evidence="11">
    <location>
        <begin position="113"/>
        <end position="129"/>
    </location>
</feature>
<feature type="signal peptide" evidence="12">
    <location>
        <begin position="1"/>
        <end position="27"/>
    </location>
</feature>
<evidence type="ECO:0000256" key="11">
    <source>
        <dbReference type="SAM" id="MobiDB-lite"/>
    </source>
</evidence>
<sequence>MDHVYGIGWHGTTIANAIGSILSTCLALVPSNAISDARTCLNRTAQSKPISTVNGFDFEADRVQLDMTTTVRLVSNPEKFSRFDASSRADTNYEPKQRRNHQPDPRLPARLQMVKEEPKRRRNEREEAQRCPVTNGIRIDKGMAGGRVYGGSNMTVILQNEGIPCSAETLLSSKSFPTFHGSRSIVNFENVNGGHTPNRSFFRPLDQEENGNEDLDECFHQPEKKRRLTSDQVQFLERIFEVENKLEPERKIQLAKDLGLQPRQVAIWFQNRRARWKTKQLERDYDTLNASYNSLKDDYDSLLKEKERLKTEVVSLTDKLLLKEKEKGKSEPSDHDKSSHVQPQKPISSFVSEENIPNVPIVVCKQEDISSAKSDVFDSDSPHYIDGGNSSMLEPANSSHVFEPDQSDLSQDEDDNLSKSLMPPPYSFPNLEDTGYPDLPANSCNFGFPGEDQAFWYWSY</sequence>
<feature type="domain" description="Homeobox" evidence="13">
    <location>
        <begin position="219"/>
        <end position="279"/>
    </location>
</feature>
<evidence type="ECO:0000256" key="8">
    <source>
        <dbReference type="PROSITE-ProRule" id="PRU00108"/>
    </source>
</evidence>
<organism evidence="14 15">
    <name type="scientific">Tetracentron sinense</name>
    <name type="common">Spur-leaf</name>
    <dbReference type="NCBI Taxonomy" id="13715"/>
    <lineage>
        <taxon>Eukaryota</taxon>
        <taxon>Viridiplantae</taxon>
        <taxon>Streptophyta</taxon>
        <taxon>Embryophyta</taxon>
        <taxon>Tracheophyta</taxon>
        <taxon>Spermatophyta</taxon>
        <taxon>Magnoliopsida</taxon>
        <taxon>Trochodendrales</taxon>
        <taxon>Trochodendraceae</taxon>
        <taxon>Tetracentron</taxon>
    </lineage>
</organism>
<dbReference type="PANTHER" id="PTHR24326">
    <property type="entry name" value="HOMEOBOX-LEUCINE ZIPPER PROTEIN"/>
    <property type="match status" value="1"/>
</dbReference>
<dbReference type="GO" id="GO:0042802">
    <property type="term" value="F:identical protein binding"/>
    <property type="evidence" value="ECO:0007669"/>
    <property type="project" value="UniProtKB-ARBA"/>
</dbReference>
<feature type="DNA-binding region" description="Homeobox" evidence="8">
    <location>
        <begin position="221"/>
        <end position="280"/>
    </location>
</feature>
<dbReference type="InterPro" id="IPR017970">
    <property type="entry name" value="Homeobox_CS"/>
</dbReference>
<keyword evidence="4 8" id="KW-0371">Homeobox</keyword>
<dbReference type="Proteomes" id="UP000655225">
    <property type="component" value="Unassembled WGS sequence"/>
</dbReference>
<dbReference type="GO" id="GO:0000981">
    <property type="term" value="F:DNA-binding transcription factor activity, RNA polymerase II-specific"/>
    <property type="evidence" value="ECO:0007669"/>
    <property type="project" value="UniProtKB-UniRule"/>
</dbReference>
<keyword evidence="3 8" id="KW-0238">DNA-binding</keyword>
<dbReference type="InterPro" id="IPR000047">
    <property type="entry name" value="HTH_motif"/>
</dbReference>
<dbReference type="Pfam" id="PF02183">
    <property type="entry name" value="HALZ"/>
    <property type="match status" value="1"/>
</dbReference>
<comment type="similarity">
    <text evidence="7 10">Belongs to the HD-ZIP homeobox family. Class I subfamily.</text>
</comment>
<accession>A0A834ZM21</accession>
<evidence type="ECO:0000313" key="15">
    <source>
        <dbReference type="Proteomes" id="UP000655225"/>
    </source>
</evidence>
<dbReference type="CDD" id="cd00086">
    <property type="entry name" value="homeodomain"/>
    <property type="match status" value="1"/>
</dbReference>
<dbReference type="GO" id="GO:0005634">
    <property type="term" value="C:nucleus"/>
    <property type="evidence" value="ECO:0007669"/>
    <property type="project" value="UniProtKB-SubCell"/>
</dbReference>
<keyword evidence="5 10" id="KW-0804">Transcription</keyword>
<feature type="region of interest" description="Disordered" evidence="11">
    <location>
        <begin position="83"/>
        <end position="129"/>
    </location>
</feature>
<evidence type="ECO:0000256" key="2">
    <source>
        <dbReference type="ARBA" id="ARBA00023015"/>
    </source>
</evidence>
<evidence type="ECO:0000256" key="7">
    <source>
        <dbReference type="ARBA" id="ARBA00025748"/>
    </source>
</evidence>
<feature type="compositionally biased region" description="Polar residues" evidence="11">
    <location>
        <begin position="340"/>
        <end position="352"/>
    </location>
</feature>
<evidence type="ECO:0000256" key="5">
    <source>
        <dbReference type="ARBA" id="ARBA00023163"/>
    </source>
</evidence>
<comment type="function">
    <text evidence="10">Transcription factor.</text>
</comment>